<sequence length="71" mass="7860">MVFLTSSGFSNHKVWSLITQYFGRPVFNACIITTGAVPLKEKSPNCIKILESLKGYGIPDIAVIDIEFENP</sequence>
<gene>
    <name evidence="1" type="ORF">GALL_258220</name>
</gene>
<proteinExistence type="predicted"/>
<name>A0A1J5RA63_9ZZZZ</name>
<organism evidence="1">
    <name type="scientific">mine drainage metagenome</name>
    <dbReference type="NCBI Taxonomy" id="410659"/>
    <lineage>
        <taxon>unclassified sequences</taxon>
        <taxon>metagenomes</taxon>
        <taxon>ecological metagenomes</taxon>
    </lineage>
</organism>
<protein>
    <submittedName>
        <fullName evidence="1">Uncharacterized protein</fullName>
    </submittedName>
</protein>
<dbReference type="AlphaFoldDB" id="A0A1J5RA63"/>
<dbReference type="EMBL" id="MLJW01000237">
    <property type="protein sequence ID" value="OIQ92226.1"/>
    <property type="molecule type" value="Genomic_DNA"/>
</dbReference>
<comment type="caution">
    <text evidence="1">The sequence shown here is derived from an EMBL/GenBank/DDBJ whole genome shotgun (WGS) entry which is preliminary data.</text>
</comment>
<evidence type="ECO:0000313" key="1">
    <source>
        <dbReference type="EMBL" id="OIQ92226.1"/>
    </source>
</evidence>
<accession>A0A1J5RA63</accession>
<reference evidence="1" key="1">
    <citation type="submission" date="2016-10" db="EMBL/GenBank/DDBJ databases">
        <title>Sequence of Gallionella enrichment culture.</title>
        <authorList>
            <person name="Poehlein A."/>
            <person name="Muehling M."/>
            <person name="Daniel R."/>
        </authorList>
    </citation>
    <scope>NUCLEOTIDE SEQUENCE</scope>
</reference>